<dbReference type="AlphaFoldDB" id="A0A915K0P8"/>
<reference evidence="2" key="1">
    <citation type="submission" date="2022-11" db="UniProtKB">
        <authorList>
            <consortium name="WormBaseParasite"/>
        </authorList>
    </citation>
    <scope>IDENTIFICATION</scope>
</reference>
<name>A0A915K0P8_ROMCU</name>
<evidence type="ECO:0000313" key="1">
    <source>
        <dbReference type="Proteomes" id="UP000887565"/>
    </source>
</evidence>
<proteinExistence type="predicted"/>
<organism evidence="1 2">
    <name type="scientific">Romanomermis culicivorax</name>
    <name type="common">Nematode worm</name>
    <dbReference type="NCBI Taxonomy" id="13658"/>
    <lineage>
        <taxon>Eukaryota</taxon>
        <taxon>Metazoa</taxon>
        <taxon>Ecdysozoa</taxon>
        <taxon>Nematoda</taxon>
        <taxon>Enoplea</taxon>
        <taxon>Dorylaimia</taxon>
        <taxon>Mermithida</taxon>
        <taxon>Mermithoidea</taxon>
        <taxon>Mermithidae</taxon>
        <taxon>Romanomermis</taxon>
    </lineage>
</organism>
<accession>A0A915K0P8</accession>
<evidence type="ECO:0000313" key="2">
    <source>
        <dbReference type="WBParaSite" id="nRc.2.0.1.t32252-RA"/>
    </source>
</evidence>
<sequence length="75" mass="8716">CWAPCCCDGKSTCKLTNWTTSSVDICIEVERHRKAKMITRIIVWHSQGISSNRRKNIQLEKEKFAPLSFVVYQIE</sequence>
<dbReference type="WBParaSite" id="nRc.2.0.1.t32252-RA">
    <property type="protein sequence ID" value="nRc.2.0.1.t32252-RA"/>
    <property type="gene ID" value="nRc.2.0.1.g32252"/>
</dbReference>
<protein>
    <submittedName>
        <fullName evidence="2">Uncharacterized protein</fullName>
    </submittedName>
</protein>
<keyword evidence="1" id="KW-1185">Reference proteome</keyword>
<dbReference type="Proteomes" id="UP000887565">
    <property type="component" value="Unplaced"/>
</dbReference>